<reference evidence="2 3" key="1">
    <citation type="submission" date="2015-01" db="EMBL/GenBank/DDBJ databases">
        <title>The Genome Sequence of Rhinocladiella mackenzie CBS 650.93.</title>
        <authorList>
            <consortium name="The Broad Institute Genomics Platform"/>
            <person name="Cuomo C."/>
            <person name="de Hoog S."/>
            <person name="Gorbushina A."/>
            <person name="Stielow B."/>
            <person name="Teixiera M."/>
            <person name="Abouelleil A."/>
            <person name="Chapman S.B."/>
            <person name="Priest M."/>
            <person name="Young S.K."/>
            <person name="Wortman J."/>
            <person name="Nusbaum C."/>
            <person name="Birren B."/>
        </authorList>
    </citation>
    <scope>NUCLEOTIDE SEQUENCE [LARGE SCALE GENOMIC DNA]</scope>
    <source>
        <strain evidence="2 3">CBS 650.93</strain>
    </source>
</reference>
<dbReference type="RefSeq" id="XP_013271303.1">
    <property type="nucleotide sequence ID" value="XM_013415849.1"/>
</dbReference>
<name>A0A0D2FPN3_9EURO</name>
<proteinExistence type="predicted"/>
<dbReference type="STRING" id="1442369.A0A0D2FPN3"/>
<evidence type="ECO:0000256" key="1">
    <source>
        <dbReference type="SAM" id="MobiDB-lite"/>
    </source>
</evidence>
<keyword evidence="3" id="KW-1185">Reference proteome</keyword>
<dbReference type="VEuPathDB" id="FungiDB:Z518_07721"/>
<evidence type="ECO:0000313" key="2">
    <source>
        <dbReference type="EMBL" id="KIX04167.1"/>
    </source>
</evidence>
<organism evidence="2 3">
    <name type="scientific">Rhinocladiella mackenziei CBS 650.93</name>
    <dbReference type="NCBI Taxonomy" id="1442369"/>
    <lineage>
        <taxon>Eukaryota</taxon>
        <taxon>Fungi</taxon>
        <taxon>Dikarya</taxon>
        <taxon>Ascomycota</taxon>
        <taxon>Pezizomycotina</taxon>
        <taxon>Eurotiomycetes</taxon>
        <taxon>Chaetothyriomycetidae</taxon>
        <taxon>Chaetothyriales</taxon>
        <taxon>Herpotrichiellaceae</taxon>
        <taxon>Rhinocladiella</taxon>
    </lineage>
</organism>
<dbReference type="EMBL" id="KN847479">
    <property type="protein sequence ID" value="KIX04167.1"/>
    <property type="molecule type" value="Genomic_DNA"/>
</dbReference>
<dbReference type="AlphaFoldDB" id="A0A0D2FPN3"/>
<gene>
    <name evidence="2" type="ORF">Z518_07721</name>
</gene>
<dbReference type="OrthoDB" id="5400850at2759"/>
<evidence type="ECO:0000313" key="3">
    <source>
        <dbReference type="Proteomes" id="UP000053617"/>
    </source>
</evidence>
<sequence length="163" mass="18608">MPKVQLSPSQLTSPENEFGLYMAFPSPSIVQHIEINKIRYPKPIRKLPSLHRKQSEASLCNSSDGKKRKSKSAPYRDAQYEALLAPEGGYMFDFDPSDGPKSNEYLCRTLLEMDRSVPPNSLFSDDKFEKHCQELEGRNEVMITQDISRLNVPSTKDLASLWR</sequence>
<dbReference type="GeneID" id="25295792"/>
<dbReference type="Proteomes" id="UP000053617">
    <property type="component" value="Unassembled WGS sequence"/>
</dbReference>
<protein>
    <submittedName>
        <fullName evidence="2">Uncharacterized protein</fullName>
    </submittedName>
</protein>
<dbReference type="HOGENOM" id="CLU_1627997_0_0_1"/>
<accession>A0A0D2FPN3</accession>
<feature type="region of interest" description="Disordered" evidence="1">
    <location>
        <begin position="46"/>
        <end position="77"/>
    </location>
</feature>